<keyword evidence="2" id="KW-1133">Transmembrane helix</keyword>
<feature type="region of interest" description="Disordered" evidence="1">
    <location>
        <begin position="71"/>
        <end position="121"/>
    </location>
</feature>
<sequence>MFVSPCSASRTASHPLSRTNLLQKSARCFAAGPSLSSAAQDAGAWVGGGCVLREPRTAWYGTRGIVVVSAGNGEKGEEQEKDEAGEVDWDKAWKQRPISSSRKEVPPPRSEGGFILPDDMPGLDPVQKRMDERTEKLTSIWANPNGYLVGIGLILALILFYSYVFFSGGLDTPRLSGSEITDFME</sequence>
<comment type="caution">
    <text evidence="3">The sequence shown here is derived from an EMBL/GenBank/DDBJ whole genome shotgun (WGS) entry which is preliminary data.</text>
</comment>
<gene>
    <name evidence="3" type="ORF">FVE85_7238</name>
</gene>
<dbReference type="EMBL" id="VRMN01000001">
    <property type="protein sequence ID" value="KAA8499653.1"/>
    <property type="molecule type" value="Genomic_DNA"/>
</dbReference>
<accession>A0A5J4ZA73</accession>
<evidence type="ECO:0000313" key="3">
    <source>
        <dbReference type="EMBL" id="KAA8499653.1"/>
    </source>
</evidence>
<protein>
    <submittedName>
        <fullName evidence="3">Uncharacterized protein</fullName>
    </submittedName>
</protein>
<dbReference type="OrthoDB" id="10646405at2759"/>
<evidence type="ECO:0000256" key="1">
    <source>
        <dbReference type="SAM" id="MobiDB-lite"/>
    </source>
</evidence>
<reference evidence="4" key="1">
    <citation type="journal article" date="2019" name="Nat. Commun.">
        <title>Expansion of phycobilisome linker gene families in mesophilic red algae.</title>
        <authorList>
            <person name="Lee J."/>
            <person name="Kim D."/>
            <person name="Bhattacharya D."/>
            <person name="Yoon H.S."/>
        </authorList>
    </citation>
    <scope>NUCLEOTIDE SEQUENCE [LARGE SCALE GENOMIC DNA]</scope>
    <source>
        <strain evidence="4">CCMP 1328</strain>
    </source>
</reference>
<dbReference type="Proteomes" id="UP000324585">
    <property type="component" value="Unassembled WGS sequence"/>
</dbReference>
<organism evidence="3 4">
    <name type="scientific">Porphyridium purpureum</name>
    <name type="common">Red alga</name>
    <name type="synonym">Porphyridium cruentum</name>
    <dbReference type="NCBI Taxonomy" id="35688"/>
    <lineage>
        <taxon>Eukaryota</taxon>
        <taxon>Rhodophyta</taxon>
        <taxon>Bangiophyceae</taxon>
        <taxon>Porphyridiales</taxon>
        <taxon>Porphyridiaceae</taxon>
        <taxon>Porphyridium</taxon>
    </lineage>
</organism>
<dbReference type="AlphaFoldDB" id="A0A5J4ZA73"/>
<proteinExistence type="predicted"/>
<keyword evidence="2" id="KW-0472">Membrane</keyword>
<evidence type="ECO:0000313" key="4">
    <source>
        <dbReference type="Proteomes" id="UP000324585"/>
    </source>
</evidence>
<keyword evidence="2" id="KW-0812">Transmembrane</keyword>
<name>A0A5J4ZA73_PORPP</name>
<evidence type="ECO:0000256" key="2">
    <source>
        <dbReference type="SAM" id="Phobius"/>
    </source>
</evidence>
<feature type="transmembrane region" description="Helical" evidence="2">
    <location>
        <begin position="146"/>
        <end position="166"/>
    </location>
</feature>
<feature type="compositionally biased region" description="Basic and acidic residues" evidence="1">
    <location>
        <begin position="74"/>
        <end position="93"/>
    </location>
</feature>
<keyword evidence="4" id="KW-1185">Reference proteome</keyword>